<proteinExistence type="predicted"/>
<feature type="domain" description="N-acetyltransferase" evidence="3">
    <location>
        <begin position="9"/>
        <end position="144"/>
    </location>
</feature>
<dbReference type="Gene3D" id="3.40.630.30">
    <property type="match status" value="1"/>
</dbReference>
<gene>
    <name evidence="4" type="ORF">UY17_C0001G0008</name>
</gene>
<dbReference type="InterPro" id="IPR016181">
    <property type="entry name" value="Acyl_CoA_acyltransferase"/>
</dbReference>
<evidence type="ECO:0000256" key="1">
    <source>
        <dbReference type="ARBA" id="ARBA00022679"/>
    </source>
</evidence>
<organism evidence="4 5">
    <name type="scientific">Candidatus Beckwithbacteria bacterium GW2011_GWC2_47_9</name>
    <dbReference type="NCBI Taxonomy" id="1618373"/>
    <lineage>
        <taxon>Bacteria</taxon>
        <taxon>Candidatus Beckwithiibacteriota</taxon>
    </lineage>
</organism>
<dbReference type="Proteomes" id="UP000034772">
    <property type="component" value="Unassembled WGS sequence"/>
</dbReference>
<evidence type="ECO:0000313" key="5">
    <source>
        <dbReference type="Proteomes" id="UP000034772"/>
    </source>
</evidence>
<sequence length="144" mass="16634">MSNSTANSVGVRAYEPADYARVREILDQGNLFYEPFDASERLNEKILRDPKSIFVAVRSSEIIGTVSIMEDGRMPFIFRLAVKQEFRNAGIGIMLMDSAEKELFSRGYKEVHILVETENEQLQGYYAKQGYEKGNSYRWMTKER</sequence>
<dbReference type="InterPro" id="IPR000182">
    <property type="entry name" value="GNAT_dom"/>
</dbReference>
<accession>A0A0G1X188</accession>
<keyword evidence="1 4" id="KW-0808">Transferase</keyword>
<evidence type="ECO:0000259" key="3">
    <source>
        <dbReference type="PROSITE" id="PS51186"/>
    </source>
</evidence>
<protein>
    <submittedName>
        <fullName evidence="4">GCN5-related N-acetyltransferase</fullName>
    </submittedName>
</protein>
<dbReference type="EMBL" id="LCOZ01000001">
    <property type="protein sequence ID" value="KKU88195.1"/>
    <property type="molecule type" value="Genomic_DNA"/>
</dbReference>
<evidence type="ECO:0000256" key="2">
    <source>
        <dbReference type="ARBA" id="ARBA00023315"/>
    </source>
</evidence>
<name>A0A0G1X188_9BACT</name>
<dbReference type="InterPro" id="IPR050832">
    <property type="entry name" value="Bact_Acetyltransf"/>
</dbReference>
<reference evidence="4 5" key="1">
    <citation type="journal article" date="2015" name="Nature">
        <title>rRNA introns, odd ribosomes, and small enigmatic genomes across a large radiation of phyla.</title>
        <authorList>
            <person name="Brown C.T."/>
            <person name="Hug L.A."/>
            <person name="Thomas B.C."/>
            <person name="Sharon I."/>
            <person name="Castelle C.J."/>
            <person name="Singh A."/>
            <person name="Wilkins M.J."/>
            <person name="Williams K.H."/>
            <person name="Banfield J.F."/>
        </authorList>
    </citation>
    <scope>NUCLEOTIDE SEQUENCE [LARGE SCALE GENOMIC DNA]</scope>
</reference>
<keyword evidence="2" id="KW-0012">Acyltransferase</keyword>
<comment type="caution">
    <text evidence="4">The sequence shown here is derived from an EMBL/GenBank/DDBJ whole genome shotgun (WGS) entry which is preliminary data.</text>
</comment>
<evidence type="ECO:0000313" key="4">
    <source>
        <dbReference type="EMBL" id="KKU88195.1"/>
    </source>
</evidence>
<dbReference type="Pfam" id="PF00583">
    <property type="entry name" value="Acetyltransf_1"/>
    <property type="match status" value="1"/>
</dbReference>
<dbReference type="CDD" id="cd04301">
    <property type="entry name" value="NAT_SF"/>
    <property type="match status" value="1"/>
</dbReference>
<dbReference type="SUPFAM" id="SSF55729">
    <property type="entry name" value="Acyl-CoA N-acyltransferases (Nat)"/>
    <property type="match status" value="1"/>
</dbReference>
<dbReference type="GO" id="GO:0016747">
    <property type="term" value="F:acyltransferase activity, transferring groups other than amino-acyl groups"/>
    <property type="evidence" value="ECO:0007669"/>
    <property type="project" value="InterPro"/>
</dbReference>
<dbReference type="PANTHER" id="PTHR43877">
    <property type="entry name" value="AMINOALKYLPHOSPHONATE N-ACETYLTRANSFERASE-RELATED-RELATED"/>
    <property type="match status" value="1"/>
</dbReference>
<dbReference type="PROSITE" id="PS51186">
    <property type="entry name" value="GNAT"/>
    <property type="match status" value="1"/>
</dbReference>
<dbReference type="AlphaFoldDB" id="A0A0G1X188"/>